<dbReference type="GO" id="GO:0003714">
    <property type="term" value="F:transcription corepressor activity"/>
    <property type="evidence" value="ECO:0007669"/>
    <property type="project" value="TreeGrafter"/>
</dbReference>
<dbReference type="GO" id="GO:0003682">
    <property type="term" value="F:chromatin binding"/>
    <property type="evidence" value="ECO:0007669"/>
    <property type="project" value="InterPro"/>
</dbReference>
<dbReference type="PANTHER" id="PTHR10865:SF29">
    <property type="entry name" value="METASTASIS ASSOCIATED 1-LIKE, ISOFORM D"/>
    <property type="match status" value="1"/>
</dbReference>
<feature type="domain" description="BAH" evidence="1">
    <location>
        <begin position="4"/>
        <end position="98"/>
    </location>
</feature>
<dbReference type="Gene3D" id="2.30.30.490">
    <property type="match status" value="1"/>
</dbReference>
<keyword evidence="3" id="KW-1185">Reference proteome</keyword>
<protein>
    <submittedName>
        <fullName evidence="2">Metastasis-associated protein MTA3-like</fullName>
    </submittedName>
</protein>
<name>A0AAV4GGD7_9GAST</name>
<sequence>MSANMYRVGDYVFFETSSTAPYQIRRIEELNKTQNGNVEAKVMCFYRRRDISNTLILLADKHHILHNYAAQEDHLSMTTTIVTDLQWSSQAGLTVLVF</sequence>
<dbReference type="PANTHER" id="PTHR10865">
    <property type="entry name" value="METASTASIS-ASSOCIATED PROTEIN AND MESODERM INDUCTION EARLY RESPONSE PROTEIN"/>
    <property type="match status" value="1"/>
</dbReference>
<dbReference type="AlphaFoldDB" id="A0AAV4GGD7"/>
<gene>
    <name evidence="2" type="ORF">ElyMa_000674700</name>
</gene>
<dbReference type="Proteomes" id="UP000762676">
    <property type="component" value="Unassembled WGS sequence"/>
</dbReference>
<dbReference type="EMBL" id="BMAT01001391">
    <property type="protein sequence ID" value="GFR84568.1"/>
    <property type="molecule type" value="Genomic_DNA"/>
</dbReference>
<dbReference type="Pfam" id="PF01426">
    <property type="entry name" value="BAH"/>
    <property type="match status" value="1"/>
</dbReference>
<dbReference type="GO" id="GO:0042826">
    <property type="term" value="F:histone deacetylase binding"/>
    <property type="evidence" value="ECO:0007669"/>
    <property type="project" value="TreeGrafter"/>
</dbReference>
<proteinExistence type="predicted"/>
<dbReference type="GO" id="GO:0003713">
    <property type="term" value="F:transcription coactivator activity"/>
    <property type="evidence" value="ECO:0007669"/>
    <property type="project" value="TreeGrafter"/>
</dbReference>
<evidence type="ECO:0000259" key="1">
    <source>
        <dbReference type="PROSITE" id="PS51038"/>
    </source>
</evidence>
<dbReference type="FunFam" id="2.30.30.490:FF:000022">
    <property type="entry name" value="Blast:Metastasis-associated protein MTA3"/>
    <property type="match status" value="1"/>
</dbReference>
<dbReference type="InterPro" id="IPR043151">
    <property type="entry name" value="BAH_sf"/>
</dbReference>
<reference evidence="2 3" key="1">
    <citation type="journal article" date="2021" name="Elife">
        <title>Chloroplast acquisition without the gene transfer in kleptoplastic sea slugs, Plakobranchus ocellatus.</title>
        <authorList>
            <person name="Maeda T."/>
            <person name="Takahashi S."/>
            <person name="Yoshida T."/>
            <person name="Shimamura S."/>
            <person name="Takaki Y."/>
            <person name="Nagai Y."/>
            <person name="Toyoda A."/>
            <person name="Suzuki Y."/>
            <person name="Arimoto A."/>
            <person name="Ishii H."/>
            <person name="Satoh N."/>
            <person name="Nishiyama T."/>
            <person name="Hasebe M."/>
            <person name="Maruyama T."/>
            <person name="Minagawa J."/>
            <person name="Obokata J."/>
            <person name="Shigenobu S."/>
        </authorList>
    </citation>
    <scope>NUCLEOTIDE SEQUENCE [LARGE SCALE GENOMIC DNA]</scope>
</reference>
<dbReference type="GO" id="GO:0000122">
    <property type="term" value="P:negative regulation of transcription by RNA polymerase II"/>
    <property type="evidence" value="ECO:0007669"/>
    <property type="project" value="TreeGrafter"/>
</dbReference>
<evidence type="ECO:0000313" key="3">
    <source>
        <dbReference type="Proteomes" id="UP000762676"/>
    </source>
</evidence>
<dbReference type="PROSITE" id="PS51038">
    <property type="entry name" value="BAH"/>
    <property type="match status" value="1"/>
</dbReference>
<accession>A0AAV4GGD7</accession>
<organism evidence="2 3">
    <name type="scientific">Elysia marginata</name>
    <dbReference type="NCBI Taxonomy" id="1093978"/>
    <lineage>
        <taxon>Eukaryota</taxon>
        <taxon>Metazoa</taxon>
        <taxon>Spiralia</taxon>
        <taxon>Lophotrochozoa</taxon>
        <taxon>Mollusca</taxon>
        <taxon>Gastropoda</taxon>
        <taxon>Heterobranchia</taxon>
        <taxon>Euthyneura</taxon>
        <taxon>Panpulmonata</taxon>
        <taxon>Sacoglossa</taxon>
        <taxon>Placobranchoidea</taxon>
        <taxon>Plakobranchidae</taxon>
        <taxon>Elysia</taxon>
    </lineage>
</organism>
<dbReference type="InterPro" id="IPR040138">
    <property type="entry name" value="MIER/MTA"/>
</dbReference>
<evidence type="ECO:0000313" key="2">
    <source>
        <dbReference type="EMBL" id="GFR84568.1"/>
    </source>
</evidence>
<comment type="caution">
    <text evidence="2">The sequence shown here is derived from an EMBL/GenBank/DDBJ whole genome shotgun (WGS) entry which is preliminary data.</text>
</comment>
<dbReference type="GO" id="GO:0016581">
    <property type="term" value="C:NuRD complex"/>
    <property type="evidence" value="ECO:0007669"/>
    <property type="project" value="TreeGrafter"/>
</dbReference>
<dbReference type="InterPro" id="IPR001025">
    <property type="entry name" value="BAH_dom"/>
</dbReference>